<protein>
    <recommendedName>
        <fullName evidence="3">YkgJ family cysteine cluster protein</fullName>
    </recommendedName>
</protein>
<comment type="caution">
    <text evidence="1">The sequence shown here is derived from an EMBL/GenBank/DDBJ whole genome shotgun (WGS) entry which is preliminary data.</text>
</comment>
<dbReference type="AlphaFoldDB" id="A0A0L6TZG4"/>
<dbReference type="RefSeq" id="WP_050741151.1">
    <property type="nucleotide sequence ID" value="NZ_LGYO01000040.1"/>
</dbReference>
<dbReference type="InterPro" id="IPR005358">
    <property type="entry name" value="Puta_zinc/iron-chelating_dom"/>
</dbReference>
<evidence type="ECO:0008006" key="3">
    <source>
        <dbReference type="Google" id="ProtNLM"/>
    </source>
</evidence>
<evidence type="ECO:0000313" key="1">
    <source>
        <dbReference type="EMBL" id="KNZ40945.1"/>
    </source>
</evidence>
<dbReference type="Proteomes" id="UP000036873">
    <property type="component" value="Unassembled WGS sequence"/>
</dbReference>
<evidence type="ECO:0000313" key="2">
    <source>
        <dbReference type="Proteomes" id="UP000036873"/>
    </source>
</evidence>
<reference evidence="2" key="1">
    <citation type="submission" date="2015-07" db="EMBL/GenBank/DDBJ databases">
        <title>Draft genome sequence of Acetobacterium bakii DSM 8293, a potential psychrophilic chemical producer through syngas fermentation.</title>
        <authorList>
            <person name="Song Y."/>
            <person name="Hwang S."/>
            <person name="Cho B.-K."/>
        </authorList>
    </citation>
    <scope>NUCLEOTIDE SEQUENCE [LARGE SCALE GENOMIC DNA]</scope>
    <source>
        <strain evidence="2">DSM 8239</strain>
    </source>
</reference>
<dbReference type="STRING" id="52689.AKG39_14645"/>
<name>A0A0L6TZG4_9FIRM</name>
<dbReference type="Pfam" id="PF03692">
    <property type="entry name" value="CxxCxxCC"/>
    <property type="match status" value="1"/>
</dbReference>
<dbReference type="OrthoDB" id="9810361at2"/>
<gene>
    <name evidence="1" type="ORF">AKG39_14645</name>
</gene>
<dbReference type="EMBL" id="LGYO01000040">
    <property type="protein sequence ID" value="KNZ40945.1"/>
    <property type="molecule type" value="Genomic_DNA"/>
</dbReference>
<organism evidence="1 2">
    <name type="scientific">Acetobacterium bakii</name>
    <dbReference type="NCBI Taxonomy" id="52689"/>
    <lineage>
        <taxon>Bacteria</taxon>
        <taxon>Bacillati</taxon>
        <taxon>Bacillota</taxon>
        <taxon>Clostridia</taxon>
        <taxon>Eubacteriales</taxon>
        <taxon>Eubacteriaceae</taxon>
        <taxon>Acetobacterium</taxon>
    </lineage>
</organism>
<sequence>MKKDKKKFAGNFSIWLRSTRNALITEDDALVDCGDCNACCTSSYFIHIRPEETKTIAHINKKLLFPAPGLPMGNVLMGYDEQGCCPMLINQKCSIYPHRALTCRSYDCRIFTAAGIDPGDDDKARIKKRTDQWEFAYPTQQDRDEHFAVQAAAQFIKEHAACFPQGAIPHNPSQLAILSIKVYAVFLKDDNGSAEAEKVSADAEIAQAIIKANEAFEARRLAAKSKDPLIQRK</sequence>
<proteinExistence type="predicted"/>
<accession>A0A0L6TZG4</accession>
<keyword evidence="2" id="KW-1185">Reference proteome</keyword>